<gene>
    <name evidence="2" type="ORF">M9Y10_024875</name>
</gene>
<dbReference type="Proteomes" id="UP001470230">
    <property type="component" value="Unassembled WGS sequence"/>
</dbReference>
<evidence type="ECO:0000313" key="3">
    <source>
        <dbReference type="Proteomes" id="UP001470230"/>
    </source>
</evidence>
<protein>
    <submittedName>
        <fullName evidence="2">Uncharacterized protein</fullName>
    </submittedName>
</protein>
<sequence length="161" mass="19018">MSTKGGFKKIVQRIEYLESKNKYKYNEFDSSLSDNDLFSNSSDDLFELSKEKGNIKLHKNPRSSRQFKSDDFDISDSSDEEFSYHTTKKNKHLSLSSDSSSFSSDEQKSHKIKRRHRINQPFHYNYKKYSKDFSLDSATSDFDNVFLHYYSEYSSDSFHDD</sequence>
<name>A0ABR2HBG8_9EUKA</name>
<keyword evidence="3" id="KW-1185">Reference proteome</keyword>
<comment type="caution">
    <text evidence="2">The sequence shown here is derived from an EMBL/GenBank/DDBJ whole genome shotgun (WGS) entry which is preliminary data.</text>
</comment>
<evidence type="ECO:0000256" key="1">
    <source>
        <dbReference type="SAM" id="MobiDB-lite"/>
    </source>
</evidence>
<evidence type="ECO:0000313" key="2">
    <source>
        <dbReference type="EMBL" id="KAK8843801.1"/>
    </source>
</evidence>
<proteinExistence type="predicted"/>
<dbReference type="EMBL" id="JAPFFF010000034">
    <property type="protein sequence ID" value="KAK8843801.1"/>
    <property type="molecule type" value="Genomic_DNA"/>
</dbReference>
<organism evidence="2 3">
    <name type="scientific">Tritrichomonas musculus</name>
    <dbReference type="NCBI Taxonomy" id="1915356"/>
    <lineage>
        <taxon>Eukaryota</taxon>
        <taxon>Metamonada</taxon>
        <taxon>Parabasalia</taxon>
        <taxon>Tritrichomonadida</taxon>
        <taxon>Tritrichomonadidae</taxon>
        <taxon>Tritrichomonas</taxon>
    </lineage>
</organism>
<accession>A0ABR2HBG8</accession>
<feature type="compositionally biased region" description="Low complexity" evidence="1">
    <location>
        <begin position="93"/>
        <end position="104"/>
    </location>
</feature>
<feature type="compositionally biased region" description="Acidic residues" evidence="1">
    <location>
        <begin position="72"/>
        <end position="81"/>
    </location>
</feature>
<reference evidence="2 3" key="1">
    <citation type="submission" date="2024-04" db="EMBL/GenBank/DDBJ databases">
        <title>Tritrichomonas musculus Genome.</title>
        <authorList>
            <person name="Alves-Ferreira E."/>
            <person name="Grigg M."/>
            <person name="Lorenzi H."/>
            <person name="Galac M."/>
        </authorList>
    </citation>
    <scope>NUCLEOTIDE SEQUENCE [LARGE SCALE GENOMIC DNA]</scope>
    <source>
        <strain evidence="2 3">EAF2021</strain>
    </source>
</reference>
<feature type="region of interest" description="Disordered" evidence="1">
    <location>
        <begin position="57"/>
        <end position="117"/>
    </location>
</feature>